<proteinExistence type="inferred from homology"/>
<dbReference type="CDD" id="cd02440">
    <property type="entry name" value="AdoMet_MTases"/>
    <property type="match status" value="1"/>
</dbReference>
<dbReference type="InterPro" id="IPR004556">
    <property type="entry name" value="HemK-like"/>
</dbReference>
<dbReference type="Gene3D" id="3.40.50.150">
    <property type="entry name" value="Vaccinia Virus protein VP39"/>
    <property type="match status" value="1"/>
</dbReference>
<feature type="binding site" evidence="4">
    <location>
        <position position="193"/>
    </location>
    <ligand>
        <name>S-adenosyl-L-methionine</name>
        <dbReference type="ChEBI" id="CHEBI:59789"/>
    </ligand>
</feature>
<dbReference type="EC" id="2.1.1.297" evidence="4"/>
<comment type="catalytic activity">
    <reaction evidence="4">
        <text>L-glutaminyl-[peptide chain release factor] + S-adenosyl-L-methionine = N(5)-methyl-L-glutaminyl-[peptide chain release factor] + S-adenosyl-L-homocysteine + H(+)</text>
        <dbReference type="Rhea" id="RHEA:42896"/>
        <dbReference type="Rhea" id="RHEA-COMP:10271"/>
        <dbReference type="Rhea" id="RHEA-COMP:10272"/>
        <dbReference type="ChEBI" id="CHEBI:15378"/>
        <dbReference type="ChEBI" id="CHEBI:30011"/>
        <dbReference type="ChEBI" id="CHEBI:57856"/>
        <dbReference type="ChEBI" id="CHEBI:59789"/>
        <dbReference type="ChEBI" id="CHEBI:61891"/>
        <dbReference type="EC" id="2.1.1.297"/>
    </reaction>
</comment>
<keyword evidence="3 4" id="KW-0949">S-adenosyl-L-methionine</keyword>
<sequence>MAEMLTVLDVVQRSSVFLEGKGVESPRLNAEWLIASSLGIDRMKLYMQFDRPLNENELTDMRSKVARRAKREPLQYILGTAPFHELELKVDARALIPRPETEQLVELAIDSLGENDGAYRILDLGTGTGAIALALAFALPRAEVFALDASKEALELAQENAIGCGLQNRVTFVLSDWFTDLEEPGDFDMIVSNPPYLTDEEMGTAEPEVRDFEPLSALRADRDGLADLETIMEGAFARLKEGGVLWLETGIAHRESLESFGARIGYHDVIGTDDWSGRPRFVKAIR</sequence>
<gene>
    <name evidence="4 7" type="primary">prmC</name>
    <name evidence="7" type="ORF">JIN87_20495</name>
</gene>
<dbReference type="InterPro" id="IPR019874">
    <property type="entry name" value="RF_methyltr_PrmC"/>
</dbReference>
<keyword evidence="2 4" id="KW-0808">Transferase</keyword>
<dbReference type="Pfam" id="PF17827">
    <property type="entry name" value="PrmC_N"/>
    <property type="match status" value="1"/>
</dbReference>
<dbReference type="RefSeq" id="WP_200357490.1">
    <property type="nucleotide sequence ID" value="NZ_JAENIL010000044.1"/>
</dbReference>
<keyword evidence="1 4" id="KW-0489">Methyltransferase</keyword>
<dbReference type="Pfam" id="PF13847">
    <property type="entry name" value="Methyltransf_31"/>
    <property type="match status" value="1"/>
</dbReference>
<comment type="function">
    <text evidence="4">Methylates the class 1 translation termination release factors RF1/PrfA and RF2/PrfB on the glutamine residue of the universally conserved GGQ motif.</text>
</comment>
<dbReference type="InterPro" id="IPR002052">
    <property type="entry name" value="DNA_methylase_N6_adenine_CS"/>
</dbReference>
<dbReference type="Proteomes" id="UP000617628">
    <property type="component" value="Unassembled WGS sequence"/>
</dbReference>
<reference evidence="7" key="1">
    <citation type="submission" date="2021-01" db="EMBL/GenBank/DDBJ databases">
        <title>Modified the classification status of verrucomicrobia.</title>
        <authorList>
            <person name="Feng X."/>
        </authorList>
    </citation>
    <scope>NUCLEOTIDE SEQUENCE</scope>
    <source>
        <strain evidence="7">KCTC 13126</strain>
    </source>
</reference>
<organism evidence="7 8">
    <name type="scientific">Pelagicoccus mobilis</name>
    <dbReference type="NCBI Taxonomy" id="415221"/>
    <lineage>
        <taxon>Bacteria</taxon>
        <taxon>Pseudomonadati</taxon>
        <taxon>Verrucomicrobiota</taxon>
        <taxon>Opitutia</taxon>
        <taxon>Puniceicoccales</taxon>
        <taxon>Pelagicoccaceae</taxon>
        <taxon>Pelagicoccus</taxon>
    </lineage>
</organism>
<feature type="domain" description="Release factor glutamine methyltransferase N-terminal" evidence="6">
    <location>
        <begin position="10"/>
        <end position="79"/>
    </location>
</feature>
<dbReference type="GO" id="GO:0003676">
    <property type="term" value="F:nucleic acid binding"/>
    <property type="evidence" value="ECO:0007669"/>
    <property type="project" value="InterPro"/>
</dbReference>
<evidence type="ECO:0000256" key="4">
    <source>
        <dbReference type="HAMAP-Rule" id="MF_02126"/>
    </source>
</evidence>
<feature type="domain" description="Methyltransferase" evidence="5">
    <location>
        <begin position="117"/>
        <end position="251"/>
    </location>
</feature>
<protein>
    <recommendedName>
        <fullName evidence="4">Release factor glutamine methyltransferase</fullName>
        <shortName evidence="4">RF MTase</shortName>
        <ecNumber evidence="4">2.1.1.297</ecNumber>
    </recommendedName>
    <alternativeName>
        <fullName evidence="4">N5-glutamine methyltransferase PrmC</fullName>
    </alternativeName>
    <alternativeName>
        <fullName evidence="4">Protein-(glutamine-N5) MTase PrmC</fullName>
    </alternativeName>
    <alternativeName>
        <fullName evidence="4">Protein-glutamine N-methyltransferase PrmC</fullName>
    </alternativeName>
</protein>
<dbReference type="AlphaFoldDB" id="A0A934VT30"/>
<accession>A0A934VT30</accession>
<feature type="binding site" evidence="4">
    <location>
        <position position="177"/>
    </location>
    <ligand>
        <name>S-adenosyl-L-methionine</name>
        <dbReference type="ChEBI" id="CHEBI:59789"/>
    </ligand>
</feature>
<dbReference type="PANTHER" id="PTHR18895:SF74">
    <property type="entry name" value="MTRF1L RELEASE FACTOR GLUTAMINE METHYLTRANSFERASE"/>
    <property type="match status" value="1"/>
</dbReference>
<dbReference type="GO" id="GO:0102559">
    <property type="term" value="F:peptide chain release factor N(5)-glutamine methyltransferase activity"/>
    <property type="evidence" value="ECO:0007669"/>
    <property type="project" value="UniProtKB-EC"/>
</dbReference>
<evidence type="ECO:0000313" key="8">
    <source>
        <dbReference type="Proteomes" id="UP000617628"/>
    </source>
</evidence>
<evidence type="ECO:0000313" key="7">
    <source>
        <dbReference type="EMBL" id="MBK1879278.1"/>
    </source>
</evidence>
<name>A0A934VT30_9BACT</name>
<dbReference type="InterPro" id="IPR029063">
    <property type="entry name" value="SAM-dependent_MTases_sf"/>
</dbReference>
<dbReference type="InterPro" id="IPR040758">
    <property type="entry name" value="PrmC_N"/>
</dbReference>
<evidence type="ECO:0000256" key="1">
    <source>
        <dbReference type="ARBA" id="ARBA00022603"/>
    </source>
</evidence>
<dbReference type="GO" id="GO:0032259">
    <property type="term" value="P:methylation"/>
    <property type="evidence" value="ECO:0007669"/>
    <property type="project" value="UniProtKB-KW"/>
</dbReference>
<dbReference type="PANTHER" id="PTHR18895">
    <property type="entry name" value="HEMK METHYLTRANSFERASE"/>
    <property type="match status" value="1"/>
</dbReference>
<evidence type="ECO:0000256" key="3">
    <source>
        <dbReference type="ARBA" id="ARBA00022691"/>
    </source>
</evidence>
<dbReference type="SUPFAM" id="SSF53335">
    <property type="entry name" value="S-adenosyl-L-methionine-dependent methyltransferases"/>
    <property type="match status" value="1"/>
</dbReference>
<feature type="binding site" evidence="4">
    <location>
        <begin position="125"/>
        <end position="129"/>
    </location>
    <ligand>
        <name>S-adenosyl-L-methionine</name>
        <dbReference type="ChEBI" id="CHEBI:59789"/>
    </ligand>
</feature>
<comment type="caution">
    <text evidence="7">The sequence shown here is derived from an EMBL/GenBank/DDBJ whole genome shotgun (WGS) entry which is preliminary data.</text>
</comment>
<dbReference type="InterPro" id="IPR025714">
    <property type="entry name" value="Methyltranfer_dom"/>
</dbReference>
<dbReference type="EMBL" id="JAENIL010000044">
    <property type="protein sequence ID" value="MBK1879278.1"/>
    <property type="molecule type" value="Genomic_DNA"/>
</dbReference>
<feature type="binding site" evidence="4">
    <location>
        <begin position="193"/>
        <end position="196"/>
    </location>
    <ligand>
        <name>substrate</name>
    </ligand>
</feature>
<dbReference type="InterPro" id="IPR050320">
    <property type="entry name" value="N5-glutamine_MTase"/>
</dbReference>
<evidence type="ECO:0000259" key="6">
    <source>
        <dbReference type="Pfam" id="PF17827"/>
    </source>
</evidence>
<comment type="similarity">
    <text evidence="4">Belongs to the protein N5-glutamine methyltransferase family. PrmC subfamily.</text>
</comment>
<feature type="binding site" evidence="4">
    <location>
        <position position="148"/>
    </location>
    <ligand>
        <name>S-adenosyl-L-methionine</name>
        <dbReference type="ChEBI" id="CHEBI:59789"/>
    </ligand>
</feature>
<evidence type="ECO:0000256" key="2">
    <source>
        <dbReference type="ARBA" id="ARBA00022679"/>
    </source>
</evidence>
<dbReference type="PROSITE" id="PS00092">
    <property type="entry name" value="N6_MTASE"/>
    <property type="match status" value="1"/>
</dbReference>
<dbReference type="NCBIfam" id="TIGR00536">
    <property type="entry name" value="hemK_fam"/>
    <property type="match status" value="1"/>
</dbReference>
<evidence type="ECO:0000259" key="5">
    <source>
        <dbReference type="Pfam" id="PF13847"/>
    </source>
</evidence>
<dbReference type="NCBIfam" id="TIGR03534">
    <property type="entry name" value="RF_mod_PrmC"/>
    <property type="match status" value="1"/>
</dbReference>
<dbReference type="HAMAP" id="MF_02126">
    <property type="entry name" value="RF_methyltr_PrmC"/>
    <property type="match status" value="1"/>
</dbReference>
<keyword evidence="8" id="KW-1185">Reference proteome</keyword>
<dbReference type="Gene3D" id="1.10.8.10">
    <property type="entry name" value="DNA helicase RuvA subunit, C-terminal domain"/>
    <property type="match status" value="1"/>
</dbReference>